<evidence type="ECO:0000313" key="2">
    <source>
        <dbReference type="Proteomes" id="UP000266841"/>
    </source>
</evidence>
<accession>K0SAB0</accession>
<dbReference type="AlphaFoldDB" id="K0SAB0"/>
<name>K0SAB0_THAOC</name>
<dbReference type="Proteomes" id="UP000266841">
    <property type="component" value="Unassembled WGS sequence"/>
</dbReference>
<proteinExistence type="predicted"/>
<keyword evidence="2" id="KW-1185">Reference proteome</keyword>
<evidence type="ECO:0000313" key="1">
    <source>
        <dbReference type="EMBL" id="EJK61899.1"/>
    </source>
</evidence>
<reference evidence="1 2" key="1">
    <citation type="journal article" date="2012" name="Genome Biol.">
        <title>Genome and low-iron response of an oceanic diatom adapted to chronic iron limitation.</title>
        <authorList>
            <person name="Lommer M."/>
            <person name="Specht M."/>
            <person name="Roy A.S."/>
            <person name="Kraemer L."/>
            <person name="Andreson R."/>
            <person name="Gutowska M.A."/>
            <person name="Wolf J."/>
            <person name="Bergner S.V."/>
            <person name="Schilhabel M.B."/>
            <person name="Klostermeier U.C."/>
            <person name="Beiko R.G."/>
            <person name="Rosenstiel P."/>
            <person name="Hippler M."/>
            <person name="Laroche J."/>
        </authorList>
    </citation>
    <scope>NUCLEOTIDE SEQUENCE [LARGE SCALE GENOMIC DNA]</scope>
    <source>
        <strain evidence="1 2">CCMP1005</strain>
    </source>
</reference>
<gene>
    <name evidence="1" type="ORF">THAOC_17526</name>
</gene>
<dbReference type="EMBL" id="AGNL01019346">
    <property type="protein sequence ID" value="EJK61899.1"/>
    <property type="molecule type" value="Genomic_DNA"/>
</dbReference>
<organism evidence="1 2">
    <name type="scientific">Thalassiosira oceanica</name>
    <name type="common">Marine diatom</name>
    <dbReference type="NCBI Taxonomy" id="159749"/>
    <lineage>
        <taxon>Eukaryota</taxon>
        <taxon>Sar</taxon>
        <taxon>Stramenopiles</taxon>
        <taxon>Ochrophyta</taxon>
        <taxon>Bacillariophyta</taxon>
        <taxon>Coscinodiscophyceae</taxon>
        <taxon>Thalassiosirophycidae</taxon>
        <taxon>Thalassiosirales</taxon>
        <taxon>Thalassiosiraceae</taxon>
        <taxon>Thalassiosira</taxon>
    </lineage>
</organism>
<sequence>MLKNIGNQNYKSLDSLISDFTKGKPDTDTNLQISQCELNKTTSYDSRSPRLVGVLAPIHAAPMWALQNIEQRCHMALKDQNNSGNRAGLRSVLYLKPNEESIGTWPVSSG</sequence>
<protein>
    <submittedName>
        <fullName evidence="1">Uncharacterized protein</fullName>
    </submittedName>
</protein>
<comment type="caution">
    <text evidence="1">The sequence shown here is derived from an EMBL/GenBank/DDBJ whole genome shotgun (WGS) entry which is preliminary data.</text>
</comment>